<dbReference type="InterPro" id="IPR003593">
    <property type="entry name" value="AAA+_ATPase"/>
</dbReference>
<keyword evidence="7" id="KW-0614">Plasmid</keyword>
<organism evidence="7 8">
    <name type="scientific">Falsirhodobacter algicola</name>
    <dbReference type="NCBI Taxonomy" id="2692330"/>
    <lineage>
        <taxon>Bacteria</taxon>
        <taxon>Pseudomonadati</taxon>
        <taxon>Pseudomonadota</taxon>
        <taxon>Alphaproteobacteria</taxon>
        <taxon>Rhodobacterales</taxon>
        <taxon>Paracoccaceae</taxon>
        <taxon>Falsirhodobacter</taxon>
    </lineage>
</organism>
<gene>
    <name evidence="7" type="ORF">GR316_13025</name>
</gene>
<dbReference type="Pfam" id="PF00005">
    <property type="entry name" value="ABC_tran"/>
    <property type="match status" value="1"/>
</dbReference>
<keyword evidence="3" id="KW-0547">Nucleotide-binding</keyword>
<keyword evidence="4 7" id="KW-0067">ATP-binding</keyword>
<dbReference type="GO" id="GO:0016887">
    <property type="term" value="F:ATP hydrolysis activity"/>
    <property type="evidence" value="ECO:0007669"/>
    <property type="project" value="InterPro"/>
</dbReference>
<keyword evidence="8" id="KW-1185">Reference proteome</keyword>
<evidence type="ECO:0000259" key="6">
    <source>
        <dbReference type="PROSITE" id="PS50893"/>
    </source>
</evidence>
<dbReference type="InterPro" id="IPR050319">
    <property type="entry name" value="ABC_transp_ATP-bind"/>
</dbReference>
<dbReference type="GO" id="GO:0005524">
    <property type="term" value="F:ATP binding"/>
    <property type="evidence" value="ECO:0007669"/>
    <property type="project" value="UniProtKB-KW"/>
</dbReference>
<dbReference type="EMBL" id="CP047292">
    <property type="protein sequence ID" value="QUS37298.1"/>
    <property type="molecule type" value="Genomic_DNA"/>
</dbReference>
<accession>A0A8J8MVZ7</accession>
<dbReference type="SUPFAM" id="SSF52540">
    <property type="entry name" value="P-loop containing nucleoside triphosphate hydrolases"/>
    <property type="match status" value="1"/>
</dbReference>
<dbReference type="KEGG" id="fap:GR316_13025"/>
<evidence type="ECO:0000256" key="1">
    <source>
        <dbReference type="ARBA" id="ARBA00005417"/>
    </source>
</evidence>
<keyword evidence="2" id="KW-0813">Transport</keyword>
<geneLocation type="plasmid" evidence="7 8">
    <name>unnamed3</name>
</geneLocation>
<evidence type="ECO:0000313" key="7">
    <source>
        <dbReference type="EMBL" id="QUS37298.1"/>
    </source>
</evidence>
<evidence type="ECO:0000313" key="8">
    <source>
        <dbReference type="Proteomes" id="UP000679284"/>
    </source>
</evidence>
<dbReference type="InterPro" id="IPR003439">
    <property type="entry name" value="ABC_transporter-like_ATP-bd"/>
</dbReference>
<dbReference type="RefSeq" id="WP_211785560.1">
    <property type="nucleotide sequence ID" value="NZ_CP047292.1"/>
</dbReference>
<proteinExistence type="inferred from homology"/>
<reference evidence="7" key="1">
    <citation type="submission" date="2020-01" db="EMBL/GenBank/DDBJ databases">
        <authorList>
            <person name="Yang Y."/>
            <person name="Kwon Y.M."/>
        </authorList>
    </citation>
    <scope>NUCLEOTIDE SEQUENCE</scope>
    <source>
        <strain evidence="7">PG104</strain>
        <plasmid evidence="7">unnamed3</plasmid>
    </source>
</reference>
<sequence>MSVLLQIDGVTRHHPGAPAPALRDVSLHLAPGEVLGIVGESGSGKSTLARVAAGLHRPEAGQVRLEGQDIHASPAALRAARRAVQMVFQDPLGSLDPRWRVGRIVAEPLHLDPAALRGAARRARIAAALEEVGLPADAATRFPHQFSGGQRQRIAIARALMPRPRLLIADEATSALDAAVQRQILRLILDLRAAQGLAVLFITHDIAVVDEVCDRVAVLHEGRIVEEGPVRRVLDSPAHPHTRRLLAAELRLDAAEGRARAKQRPAPPHSDGTAGCAPDGT</sequence>
<evidence type="ECO:0000256" key="4">
    <source>
        <dbReference type="ARBA" id="ARBA00022840"/>
    </source>
</evidence>
<dbReference type="PANTHER" id="PTHR43776:SF7">
    <property type="entry name" value="D,D-DIPEPTIDE TRANSPORT ATP-BINDING PROTEIN DDPF-RELATED"/>
    <property type="match status" value="1"/>
</dbReference>
<dbReference type="Gene3D" id="3.40.50.300">
    <property type="entry name" value="P-loop containing nucleotide triphosphate hydrolases"/>
    <property type="match status" value="1"/>
</dbReference>
<dbReference type="InterPro" id="IPR017871">
    <property type="entry name" value="ABC_transporter-like_CS"/>
</dbReference>
<dbReference type="Proteomes" id="UP000679284">
    <property type="component" value="Plasmid unnamed3"/>
</dbReference>
<dbReference type="SMART" id="SM00382">
    <property type="entry name" value="AAA"/>
    <property type="match status" value="1"/>
</dbReference>
<dbReference type="AlphaFoldDB" id="A0A8J8MVZ7"/>
<comment type="similarity">
    <text evidence="1">Belongs to the ABC transporter superfamily.</text>
</comment>
<evidence type="ECO:0000256" key="2">
    <source>
        <dbReference type="ARBA" id="ARBA00022448"/>
    </source>
</evidence>
<feature type="domain" description="ABC transporter" evidence="6">
    <location>
        <begin position="5"/>
        <end position="246"/>
    </location>
</feature>
<evidence type="ECO:0000256" key="5">
    <source>
        <dbReference type="SAM" id="MobiDB-lite"/>
    </source>
</evidence>
<dbReference type="CDD" id="cd03257">
    <property type="entry name" value="ABC_NikE_OppD_transporters"/>
    <property type="match status" value="1"/>
</dbReference>
<dbReference type="PANTHER" id="PTHR43776">
    <property type="entry name" value="TRANSPORT ATP-BINDING PROTEIN"/>
    <property type="match status" value="1"/>
</dbReference>
<dbReference type="PROSITE" id="PS00211">
    <property type="entry name" value="ABC_TRANSPORTER_1"/>
    <property type="match status" value="1"/>
</dbReference>
<dbReference type="GO" id="GO:0055085">
    <property type="term" value="P:transmembrane transport"/>
    <property type="evidence" value="ECO:0007669"/>
    <property type="project" value="UniProtKB-ARBA"/>
</dbReference>
<name>A0A8J8MVZ7_9RHOB</name>
<dbReference type="PROSITE" id="PS50893">
    <property type="entry name" value="ABC_TRANSPORTER_2"/>
    <property type="match status" value="1"/>
</dbReference>
<feature type="region of interest" description="Disordered" evidence="5">
    <location>
        <begin position="257"/>
        <end position="281"/>
    </location>
</feature>
<evidence type="ECO:0000256" key="3">
    <source>
        <dbReference type="ARBA" id="ARBA00022741"/>
    </source>
</evidence>
<protein>
    <submittedName>
        <fullName evidence="7">ATP-binding cassette domain-containing protein</fullName>
    </submittedName>
</protein>
<dbReference type="InterPro" id="IPR027417">
    <property type="entry name" value="P-loop_NTPase"/>
</dbReference>